<feature type="transmembrane region" description="Helical" evidence="7">
    <location>
        <begin position="627"/>
        <end position="648"/>
    </location>
</feature>
<feature type="transmembrane region" description="Helical" evidence="7">
    <location>
        <begin position="471"/>
        <end position="492"/>
    </location>
</feature>
<keyword evidence="3 7" id="KW-0812">Transmembrane</keyword>
<evidence type="ECO:0000256" key="6">
    <source>
        <dbReference type="ARBA" id="ARBA00038076"/>
    </source>
</evidence>
<feature type="transmembrane region" description="Helical" evidence="7">
    <location>
        <begin position="14"/>
        <end position="36"/>
    </location>
</feature>
<dbReference type="EMBL" id="CP104013">
    <property type="protein sequence ID" value="UYP48370.1"/>
    <property type="molecule type" value="Genomic_DNA"/>
</dbReference>
<dbReference type="PANTHER" id="PTHR30572">
    <property type="entry name" value="MEMBRANE COMPONENT OF TRANSPORTER-RELATED"/>
    <property type="match status" value="1"/>
</dbReference>
<evidence type="ECO:0000256" key="3">
    <source>
        <dbReference type="ARBA" id="ARBA00022692"/>
    </source>
</evidence>
<dbReference type="Pfam" id="PF02687">
    <property type="entry name" value="FtsX"/>
    <property type="match status" value="1"/>
</dbReference>
<proteinExistence type="inferred from homology"/>
<evidence type="ECO:0000256" key="2">
    <source>
        <dbReference type="ARBA" id="ARBA00022475"/>
    </source>
</evidence>
<evidence type="ECO:0000256" key="4">
    <source>
        <dbReference type="ARBA" id="ARBA00022989"/>
    </source>
</evidence>
<feature type="transmembrane region" description="Helical" evidence="7">
    <location>
        <begin position="786"/>
        <end position="815"/>
    </location>
</feature>
<keyword evidence="5 7" id="KW-0472">Membrane</keyword>
<dbReference type="InterPro" id="IPR003838">
    <property type="entry name" value="ABC3_permease_C"/>
</dbReference>
<keyword evidence="10" id="KW-1185">Reference proteome</keyword>
<gene>
    <name evidence="9" type="ORF">NEF87_004655</name>
</gene>
<dbReference type="Proteomes" id="UP001208689">
    <property type="component" value="Chromosome"/>
</dbReference>
<accession>A0ABY6HXW2</accession>
<feature type="transmembrane region" description="Helical" evidence="7">
    <location>
        <begin position="426"/>
        <end position="451"/>
    </location>
</feature>
<evidence type="ECO:0000256" key="5">
    <source>
        <dbReference type="ARBA" id="ARBA00023136"/>
    </source>
</evidence>
<feature type="transmembrane region" description="Helical" evidence="7">
    <location>
        <begin position="586"/>
        <end position="607"/>
    </location>
</feature>
<feature type="transmembrane region" description="Helical" evidence="7">
    <location>
        <begin position="742"/>
        <end position="765"/>
    </location>
</feature>
<keyword evidence="2" id="KW-1003">Cell membrane</keyword>
<protein>
    <recommendedName>
        <fullName evidence="8">ABC3 transporter permease C-terminal domain-containing protein</fullName>
    </recommendedName>
</protein>
<name>A0ABY6HXW2_9ARCH</name>
<comment type="subcellular location">
    <subcellularLocation>
        <location evidence="1">Cell membrane</location>
        <topology evidence="1">Multi-pass membrane protein</topology>
    </subcellularLocation>
</comment>
<sequence length="881" mass="103733">MLTFNTLFRAKDRIYLPSLVGIVITISLFTGMNFFFEASQKANFSETFKMCNDIEIYQDHPIFYLDGTRCCYPNTKFCEIFRENDVIANELVENSLLKIKGMYRMGAIMFDRGYFVLNDYKQRIHPNLTKTIDYFLSMNATRVQFEFFETEFYHSETFHDYFKILNGRFPRNNSEFLIDYTTALKYGVKVGENRNFTFRTGNIWQAEQDLVVPNLIDYSLQNASICGIYLPRYYETKFNDETFYYSYTFEDFQNGCIYKQKMVENPIIFCWSNFSLPNWNHQVASLIQSMEDDPAYTLRYWNGEFFINGATGSSYVIFYQRETIDYKKLNQESAQIVQQIRYIGKYLPFHSSIRSYVEYTMGKYLTDIQNFRTNLFLMSIPMILGSILIGSSFQKSLENKRLREVFLLRCKGVDLKHINRQLLMEIISLIAISWIFGVLLGNLTFYLFYAIMGDLFLDPTFNGIIYPNISANPLILSAVICCLETIVIYYPLRKKIKKQHFNELNHSLNSPFANSDGFEVLYDKIQKTSRSKCFIKQLFYMKRKKSQNISENLRRADSEDVIYDYGPDHDSKIDLFKIKSIFVKRLITLALVFIPLFFISITIYSYFFPIPDNLKQSATFFKQNPFMLEIILMSSMVLMTVSFSRFIFQDSPSLFIRVVKWISHIFVKDYDTLISMEIIGKKKWLNNLILYSSFISLLVFTNFMFQNNVMLFNTFEYYANQKFEFVYELLPNDKDALKFYNFFFKFLIVSSFFILIESAILQILLFKENHIINQSLMTRGLTTSKLYRILLFESIIIFLLGSLIGIIIGVFYGLLTSYNSFLRWNIVYLQDLDLIIDFVSLISLEIGKILVIILGVFVLSTSLFFIYAINRKKLTSHPNAL</sequence>
<organism evidence="9 10">
    <name type="scientific">Candidatus Lokiarchaeum ossiferum</name>
    <dbReference type="NCBI Taxonomy" id="2951803"/>
    <lineage>
        <taxon>Archaea</taxon>
        <taxon>Promethearchaeati</taxon>
        <taxon>Promethearchaeota</taxon>
        <taxon>Promethearchaeia</taxon>
        <taxon>Promethearchaeales</taxon>
        <taxon>Promethearchaeaceae</taxon>
        <taxon>Candidatus Lokiarchaeum</taxon>
    </lineage>
</organism>
<evidence type="ECO:0000259" key="8">
    <source>
        <dbReference type="Pfam" id="PF02687"/>
    </source>
</evidence>
<dbReference type="PANTHER" id="PTHR30572:SF4">
    <property type="entry name" value="ABC TRANSPORTER PERMEASE YTRF"/>
    <property type="match status" value="1"/>
</dbReference>
<keyword evidence="4 7" id="KW-1133">Transmembrane helix</keyword>
<comment type="similarity">
    <text evidence="6">Belongs to the ABC-4 integral membrane protein family.</text>
</comment>
<evidence type="ECO:0000256" key="7">
    <source>
        <dbReference type="SAM" id="Phobius"/>
    </source>
</evidence>
<feature type="transmembrane region" description="Helical" evidence="7">
    <location>
        <begin position="849"/>
        <end position="869"/>
    </location>
</feature>
<dbReference type="InterPro" id="IPR050250">
    <property type="entry name" value="Macrolide_Exporter_MacB"/>
</dbReference>
<feature type="transmembrane region" description="Helical" evidence="7">
    <location>
        <begin position="375"/>
        <end position="393"/>
    </location>
</feature>
<feature type="transmembrane region" description="Helical" evidence="7">
    <location>
        <begin position="684"/>
        <end position="705"/>
    </location>
</feature>
<evidence type="ECO:0000256" key="1">
    <source>
        <dbReference type="ARBA" id="ARBA00004651"/>
    </source>
</evidence>
<evidence type="ECO:0000313" key="10">
    <source>
        <dbReference type="Proteomes" id="UP001208689"/>
    </source>
</evidence>
<reference evidence="9" key="1">
    <citation type="submission" date="2022-09" db="EMBL/GenBank/DDBJ databases">
        <title>Actin cytoskeleton and complex cell architecture in an #Asgard archaeon.</title>
        <authorList>
            <person name="Ponce Toledo R.I."/>
            <person name="Schleper C."/>
            <person name="Rodrigues Oliveira T."/>
            <person name="Wollweber F."/>
            <person name="Xu J."/>
            <person name="Rittmann S."/>
            <person name="Klingl A."/>
            <person name="Pilhofer M."/>
        </authorList>
    </citation>
    <scope>NUCLEOTIDE SEQUENCE</scope>
    <source>
        <strain evidence="9">B-35</strain>
    </source>
</reference>
<feature type="domain" description="ABC3 transporter permease C-terminal" evidence="8">
    <location>
        <begin position="378"/>
        <end position="488"/>
    </location>
</feature>
<evidence type="ECO:0000313" key="9">
    <source>
        <dbReference type="EMBL" id="UYP48370.1"/>
    </source>
</evidence>